<evidence type="ECO:0000313" key="4">
    <source>
        <dbReference type="EMBL" id="RKR94561.1"/>
    </source>
</evidence>
<feature type="compositionally biased region" description="Basic and acidic residues" evidence="1">
    <location>
        <begin position="85"/>
        <end position="104"/>
    </location>
</feature>
<feature type="domain" description="DUF3152" evidence="3">
    <location>
        <begin position="189"/>
        <end position="392"/>
    </location>
</feature>
<evidence type="ECO:0000259" key="3">
    <source>
        <dbReference type="Pfam" id="PF11350"/>
    </source>
</evidence>
<feature type="compositionally biased region" description="Basic and acidic residues" evidence="1">
    <location>
        <begin position="46"/>
        <end position="62"/>
    </location>
</feature>
<comment type="caution">
    <text evidence="4">The sequence shown here is derived from an EMBL/GenBank/DDBJ whole genome shotgun (WGS) entry which is preliminary data.</text>
</comment>
<evidence type="ECO:0000256" key="1">
    <source>
        <dbReference type="SAM" id="MobiDB-lite"/>
    </source>
</evidence>
<protein>
    <submittedName>
        <fullName evidence="4">Uncharacterized protein DUF3152</fullName>
    </submittedName>
</protein>
<dbReference type="EMBL" id="RBKV01000001">
    <property type="protein sequence ID" value="RKR94561.1"/>
    <property type="molecule type" value="Genomic_DNA"/>
</dbReference>
<feature type="region of interest" description="Disordered" evidence="1">
    <location>
        <begin position="1"/>
        <end position="111"/>
    </location>
</feature>
<reference evidence="4 5" key="1">
    <citation type="submission" date="2018-10" db="EMBL/GenBank/DDBJ databases">
        <title>Sequencing the genomes of 1000 actinobacteria strains.</title>
        <authorList>
            <person name="Klenk H.-P."/>
        </authorList>
    </citation>
    <scope>NUCLEOTIDE SEQUENCE [LARGE SCALE GENOMIC DNA]</scope>
    <source>
        <strain evidence="4 5">DSM 44343</strain>
    </source>
</reference>
<dbReference type="Pfam" id="PF11350">
    <property type="entry name" value="DUF3152"/>
    <property type="match status" value="1"/>
</dbReference>
<feature type="transmembrane region" description="Helical" evidence="2">
    <location>
        <begin position="123"/>
        <end position="141"/>
    </location>
</feature>
<proteinExistence type="predicted"/>
<dbReference type="InterPro" id="IPR022603">
    <property type="entry name" value="DUF3152"/>
</dbReference>
<keyword evidence="2" id="KW-1133">Transmembrane helix</keyword>
<dbReference type="Proteomes" id="UP000274762">
    <property type="component" value="Unassembled WGS sequence"/>
</dbReference>
<feature type="compositionally biased region" description="Basic and acidic residues" evidence="1">
    <location>
        <begin position="11"/>
        <end position="39"/>
    </location>
</feature>
<dbReference type="AlphaFoldDB" id="A0A495K044"/>
<name>A0A495K044_WILMA</name>
<dbReference type="SUPFAM" id="SSF55486">
    <property type="entry name" value="Metalloproteases ('zincins'), catalytic domain"/>
    <property type="match status" value="1"/>
</dbReference>
<sequence>MTGAGGSGPTETRRTPRDTADPERTRRTAGSDRTRRSTDPDQTSRTVDRARRAARRAAEADAHLANQETDVHRPVSGRPAPDQPLRARWDPIDEPGRPRADRAKDRKKQSAVGRFVTTYGWRAYAIPVLVVLTIVMIVLTVQSHQDGGSDRVVDSDPDAVRNTNVRDQTTAIGAPPKSVPLEQLPAGVLPAGGPFTEKGAAGYHVVPGTTTRVGTGGQEYTYTVEVENGLASGDFGGDPTFAKLIDTTLANPKSWIGDGTVSFRRIDNGDPDFRVTLTSPDTTRQLCGYEIKLETSCYYPPESRVTLNEARWVRGATSYQGDDLGYRQYLINHEIGHAIGFEAHEPCKMNGSLAPIMMQQTFGTANSEIMALDPDMKANRDYVCNPNPWPFPER</sequence>
<dbReference type="OrthoDB" id="9779865at2"/>
<accession>A0A495K044</accession>
<evidence type="ECO:0000313" key="5">
    <source>
        <dbReference type="Proteomes" id="UP000274762"/>
    </source>
</evidence>
<dbReference type="RefSeq" id="WP_062798783.1">
    <property type="nucleotide sequence ID" value="NZ_CBCRXS010000009.1"/>
</dbReference>
<organism evidence="4 5">
    <name type="scientific">Williamsia marianensis</name>
    <dbReference type="NCBI Taxonomy" id="85044"/>
    <lineage>
        <taxon>Bacteria</taxon>
        <taxon>Bacillati</taxon>
        <taxon>Actinomycetota</taxon>
        <taxon>Actinomycetes</taxon>
        <taxon>Mycobacteriales</taxon>
        <taxon>Nocardiaceae</taxon>
        <taxon>Williamsia</taxon>
    </lineage>
</organism>
<keyword evidence="2" id="KW-0472">Membrane</keyword>
<keyword evidence="2" id="KW-0812">Transmembrane</keyword>
<evidence type="ECO:0000256" key="2">
    <source>
        <dbReference type="SAM" id="Phobius"/>
    </source>
</evidence>
<gene>
    <name evidence="4" type="ORF">DFJ75_1357</name>
</gene>